<accession>A0ABV8A2T4</accession>
<comment type="function">
    <text evidence="9">Catalyzes the hydroxylation of 2-nonaprenyl-3-methyl-6-methoxy-1,4-benzoquinol during ubiquinone biosynthesis.</text>
</comment>
<keyword evidence="7 9" id="KW-0503">Monooxygenase</keyword>
<feature type="binding site" evidence="9">
    <location>
        <position position="144"/>
    </location>
    <ligand>
        <name>Fe cation</name>
        <dbReference type="ChEBI" id="CHEBI:24875"/>
        <label>2</label>
    </ligand>
</feature>
<dbReference type="InterPro" id="IPR047809">
    <property type="entry name" value="COQ7_proteobact"/>
</dbReference>
<dbReference type="PANTHER" id="PTHR11237">
    <property type="entry name" value="COENZYME Q10 BIOSYNTHESIS PROTEIN 7"/>
    <property type="match status" value="1"/>
</dbReference>
<dbReference type="SUPFAM" id="SSF47240">
    <property type="entry name" value="Ferritin-like"/>
    <property type="match status" value="1"/>
</dbReference>
<keyword evidence="5 9" id="KW-0560">Oxidoreductase</keyword>
<comment type="subcellular location">
    <subcellularLocation>
        <location evidence="9">Cell membrane</location>
        <topology evidence="9">Peripheral membrane protein</topology>
    </subcellularLocation>
</comment>
<evidence type="ECO:0000256" key="8">
    <source>
        <dbReference type="ARBA" id="ARBA00023136"/>
    </source>
</evidence>
<sequence length="213" mass="23121">MRTLSWIDHALSHIDRALKTCVPGSVVAATANPAQTLTETTALSDGERRHAAGLMRVNHTGEVCAQALYEGQASTASLPDIRQQMSAAADEELDHLAWCETRLEELNSRPSLLNPVFYGMSFALGAIAGKAGDRYSLGFVAATEDQVSRHLQEHLSTLPANDVKSRAIVQQMLSDEERHAASARAAGGYEFPRPVKETMSVVAKVMTLTTYRI</sequence>
<evidence type="ECO:0000256" key="1">
    <source>
        <dbReference type="ARBA" id="ARBA00004749"/>
    </source>
</evidence>
<feature type="binding site" evidence="9">
    <location>
        <position position="179"/>
    </location>
    <ligand>
        <name>Fe cation</name>
        <dbReference type="ChEBI" id="CHEBI:24875"/>
        <label>2</label>
    </ligand>
</feature>
<feature type="binding site" evidence="9">
    <location>
        <position position="176"/>
    </location>
    <ligand>
        <name>Fe cation</name>
        <dbReference type="ChEBI" id="CHEBI:24875"/>
        <label>2</label>
    </ligand>
</feature>
<name>A0ABV8A2T4_9GAMM</name>
<keyword evidence="2 9" id="KW-1003">Cell membrane</keyword>
<evidence type="ECO:0000256" key="9">
    <source>
        <dbReference type="HAMAP-Rule" id="MF_01658"/>
    </source>
</evidence>
<gene>
    <name evidence="9 10" type="primary">coq7</name>
    <name evidence="10" type="ORF">ACFOOG_12585</name>
</gene>
<feature type="binding site" evidence="9">
    <location>
        <position position="176"/>
    </location>
    <ligand>
        <name>Fe cation</name>
        <dbReference type="ChEBI" id="CHEBI:24875"/>
        <label>1</label>
    </ligand>
</feature>
<dbReference type="RefSeq" id="WP_380697051.1">
    <property type="nucleotide sequence ID" value="NZ_JBHRYR010000003.1"/>
</dbReference>
<dbReference type="PANTHER" id="PTHR11237:SF4">
    <property type="entry name" value="5-DEMETHOXYUBIQUINONE HYDROXYLASE, MITOCHONDRIAL"/>
    <property type="match status" value="1"/>
</dbReference>
<dbReference type="Pfam" id="PF03232">
    <property type="entry name" value="COQ7"/>
    <property type="match status" value="1"/>
</dbReference>
<dbReference type="InterPro" id="IPR009078">
    <property type="entry name" value="Ferritin-like_SF"/>
</dbReference>
<organism evidence="10 11">
    <name type="scientific">Saccharospirillum mangrovi</name>
    <dbReference type="NCBI Taxonomy" id="2161747"/>
    <lineage>
        <taxon>Bacteria</taxon>
        <taxon>Pseudomonadati</taxon>
        <taxon>Pseudomonadota</taxon>
        <taxon>Gammaproteobacteria</taxon>
        <taxon>Oceanospirillales</taxon>
        <taxon>Saccharospirillaceae</taxon>
        <taxon>Saccharospirillum</taxon>
    </lineage>
</organism>
<comment type="caution">
    <text evidence="10">The sequence shown here is derived from an EMBL/GenBank/DDBJ whole genome shotgun (WGS) entry which is preliminary data.</text>
</comment>
<dbReference type="CDD" id="cd01042">
    <property type="entry name" value="DMQH"/>
    <property type="match status" value="1"/>
</dbReference>
<evidence type="ECO:0000313" key="11">
    <source>
        <dbReference type="Proteomes" id="UP001595617"/>
    </source>
</evidence>
<keyword evidence="6 9" id="KW-0408">Iron</keyword>
<dbReference type="NCBIfam" id="NF033656">
    <property type="entry name" value="DMQ_monoox_COQ7"/>
    <property type="match status" value="1"/>
</dbReference>
<dbReference type="EC" id="1.14.99.60" evidence="9"/>
<keyword evidence="8 9" id="KW-0472">Membrane</keyword>
<evidence type="ECO:0000256" key="7">
    <source>
        <dbReference type="ARBA" id="ARBA00023033"/>
    </source>
</evidence>
<comment type="cofactor">
    <cofactor evidence="9">
        <name>Fe cation</name>
        <dbReference type="ChEBI" id="CHEBI:24875"/>
    </cofactor>
    <text evidence="9">Binds 2 iron ions per subunit.</text>
</comment>
<feature type="binding site" evidence="9">
    <location>
        <position position="62"/>
    </location>
    <ligand>
        <name>Fe cation</name>
        <dbReference type="ChEBI" id="CHEBI:24875"/>
        <label>1</label>
    </ligand>
</feature>
<dbReference type="Proteomes" id="UP001595617">
    <property type="component" value="Unassembled WGS sequence"/>
</dbReference>
<evidence type="ECO:0000256" key="6">
    <source>
        <dbReference type="ARBA" id="ARBA00023004"/>
    </source>
</evidence>
<proteinExistence type="inferred from homology"/>
<evidence type="ECO:0000313" key="10">
    <source>
        <dbReference type="EMBL" id="MFC3853672.1"/>
    </source>
</evidence>
<comment type="similarity">
    <text evidence="9">Belongs to the COQ7 family.</text>
</comment>
<feature type="binding site" evidence="9">
    <location>
        <position position="92"/>
    </location>
    <ligand>
        <name>Fe cation</name>
        <dbReference type="ChEBI" id="CHEBI:24875"/>
        <label>2</label>
    </ligand>
</feature>
<evidence type="ECO:0000256" key="5">
    <source>
        <dbReference type="ARBA" id="ARBA00023002"/>
    </source>
</evidence>
<dbReference type="EMBL" id="JBHRYR010000003">
    <property type="protein sequence ID" value="MFC3853672.1"/>
    <property type="molecule type" value="Genomic_DNA"/>
</dbReference>
<feature type="binding site" evidence="9">
    <location>
        <position position="95"/>
    </location>
    <ligand>
        <name>Fe cation</name>
        <dbReference type="ChEBI" id="CHEBI:24875"/>
        <label>1</label>
    </ligand>
</feature>
<evidence type="ECO:0000256" key="3">
    <source>
        <dbReference type="ARBA" id="ARBA00022688"/>
    </source>
</evidence>
<dbReference type="InterPro" id="IPR012347">
    <property type="entry name" value="Ferritin-like"/>
</dbReference>
<keyword evidence="11" id="KW-1185">Reference proteome</keyword>
<reference evidence="11" key="1">
    <citation type="journal article" date="2019" name="Int. J. Syst. Evol. Microbiol.">
        <title>The Global Catalogue of Microorganisms (GCM) 10K type strain sequencing project: providing services to taxonomists for standard genome sequencing and annotation.</title>
        <authorList>
            <consortium name="The Broad Institute Genomics Platform"/>
            <consortium name="The Broad Institute Genome Sequencing Center for Infectious Disease"/>
            <person name="Wu L."/>
            <person name="Ma J."/>
        </authorList>
    </citation>
    <scope>NUCLEOTIDE SEQUENCE [LARGE SCALE GENOMIC DNA]</scope>
    <source>
        <strain evidence="11">IBRC 10765</strain>
    </source>
</reference>
<protein>
    <recommendedName>
        <fullName evidence="9">3-demethoxyubiquinol 3-hydroxylase</fullName>
        <shortName evidence="9">DMQ hydroxylase</shortName>
        <ecNumber evidence="9">1.14.99.60</ecNumber>
    </recommendedName>
    <alternativeName>
        <fullName evidence="9">2-nonaprenyl-3-methyl-6-methoxy-1,4-benzoquinol hydroxylase</fullName>
    </alternativeName>
</protein>
<evidence type="ECO:0000256" key="2">
    <source>
        <dbReference type="ARBA" id="ARBA00022475"/>
    </source>
</evidence>
<evidence type="ECO:0000256" key="4">
    <source>
        <dbReference type="ARBA" id="ARBA00022723"/>
    </source>
</evidence>
<feature type="binding site" evidence="9">
    <location>
        <position position="92"/>
    </location>
    <ligand>
        <name>Fe cation</name>
        <dbReference type="ChEBI" id="CHEBI:24875"/>
        <label>1</label>
    </ligand>
</feature>
<comment type="catalytic activity">
    <reaction evidence="9">
        <text>a 5-methoxy-2-methyl-3-(all-trans-polyprenyl)benzene-1,4-diol + AH2 + O2 = a 3-demethylubiquinol + A + H2O</text>
        <dbReference type="Rhea" id="RHEA:50908"/>
        <dbReference type="Rhea" id="RHEA-COMP:10859"/>
        <dbReference type="Rhea" id="RHEA-COMP:10914"/>
        <dbReference type="ChEBI" id="CHEBI:13193"/>
        <dbReference type="ChEBI" id="CHEBI:15377"/>
        <dbReference type="ChEBI" id="CHEBI:15379"/>
        <dbReference type="ChEBI" id="CHEBI:17499"/>
        <dbReference type="ChEBI" id="CHEBI:84167"/>
        <dbReference type="ChEBI" id="CHEBI:84422"/>
        <dbReference type="EC" id="1.14.99.60"/>
    </reaction>
</comment>
<dbReference type="InterPro" id="IPR011566">
    <property type="entry name" value="Ubq_synth_Coq7"/>
</dbReference>
<dbReference type="GO" id="GO:0004497">
    <property type="term" value="F:monooxygenase activity"/>
    <property type="evidence" value="ECO:0007669"/>
    <property type="project" value="UniProtKB-KW"/>
</dbReference>
<keyword evidence="4 9" id="KW-0479">Metal-binding</keyword>
<comment type="pathway">
    <text evidence="1 9">Cofactor biosynthesis; ubiquinone biosynthesis.</text>
</comment>
<keyword evidence="3 9" id="KW-0831">Ubiquinone biosynthesis</keyword>
<dbReference type="Gene3D" id="1.20.1260.10">
    <property type="match status" value="1"/>
</dbReference>
<dbReference type="HAMAP" id="MF_01658">
    <property type="entry name" value="COQ7"/>
    <property type="match status" value="1"/>
</dbReference>